<evidence type="ECO:0000313" key="5">
    <source>
        <dbReference type="Proteomes" id="UP001152484"/>
    </source>
</evidence>
<dbReference type="InterPro" id="IPR037883">
    <property type="entry name" value="Knr4/Smi1-like_sf"/>
</dbReference>
<protein>
    <recommendedName>
        <fullName evidence="3">ApaG domain-containing protein</fullName>
    </recommendedName>
</protein>
<comment type="caution">
    <text evidence="4">The sequence shown here is derived from an EMBL/GenBank/DDBJ whole genome shotgun (WGS) entry which is preliminary data.</text>
</comment>
<dbReference type="Gene3D" id="2.60.40.1470">
    <property type="entry name" value="ApaG domain"/>
    <property type="match status" value="1"/>
</dbReference>
<dbReference type="PANTHER" id="PTHR47463:SF2">
    <property type="entry name" value="F-BOX PROTEIN SKIP16"/>
    <property type="match status" value="1"/>
</dbReference>
<organism evidence="4 5">
    <name type="scientific">Cuscuta europaea</name>
    <name type="common">European dodder</name>
    <dbReference type="NCBI Taxonomy" id="41803"/>
    <lineage>
        <taxon>Eukaryota</taxon>
        <taxon>Viridiplantae</taxon>
        <taxon>Streptophyta</taxon>
        <taxon>Embryophyta</taxon>
        <taxon>Tracheophyta</taxon>
        <taxon>Spermatophyta</taxon>
        <taxon>Magnoliopsida</taxon>
        <taxon>eudicotyledons</taxon>
        <taxon>Gunneridae</taxon>
        <taxon>Pentapetalae</taxon>
        <taxon>asterids</taxon>
        <taxon>lamiids</taxon>
        <taxon>Solanales</taxon>
        <taxon>Convolvulaceae</taxon>
        <taxon>Cuscuteae</taxon>
        <taxon>Cuscuta</taxon>
        <taxon>Cuscuta subgen. Cuscuta</taxon>
    </lineage>
</organism>
<reference evidence="4" key="1">
    <citation type="submission" date="2022-07" db="EMBL/GenBank/DDBJ databases">
        <authorList>
            <person name="Macas J."/>
            <person name="Novak P."/>
            <person name="Neumann P."/>
        </authorList>
    </citation>
    <scope>NUCLEOTIDE SEQUENCE</scope>
</reference>
<gene>
    <name evidence="4" type="ORF">CEURO_LOCUS17588</name>
</gene>
<evidence type="ECO:0000256" key="1">
    <source>
        <dbReference type="ARBA" id="ARBA00004906"/>
    </source>
</evidence>
<dbReference type="SUPFAM" id="SSF110069">
    <property type="entry name" value="ApaG-like"/>
    <property type="match status" value="1"/>
</dbReference>
<comment type="pathway">
    <text evidence="1">Protein modification; protein ubiquitination.</text>
</comment>
<dbReference type="SUPFAM" id="SSF81383">
    <property type="entry name" value="F-box domain"/>
    <property type="match status" value="1"/>
</dbReference>
<evidence type="ECO:0000256" key="2">
    <source>
        <dbReference type="ARBA" id="ARBA00022786"/>
    </source>
</evidence>
<dbReference type="EMBL" id="CAMAPE010000050">
    <property type="protein sequence ID" value="CAH9107030.1"/>
    <property type="molecule type" value="Genomic_DNA"/>
</dbReference>
<dbReference type="SUPFAM" id="SSF160631">
    <property type="entry name" value="SMI1/KNR4-like"/>
    <property type="match status" value="1"/>
</dbReference>
<dbReference type="InterPro" id="IPR036047">
    <property type="entry name" value="F-box-like_dom_sf"/>
</dbReference>
<keyword evidence="5" id="KW-1185">Reference proteome</keyword>
<dbReference type="PANTHER" id="PTHR47463">
    <property type="entry name" value="F-BOX PROTEIN SKIP16"/>
    <property type="match status" value="1"/>
</dbReference>
<proteinExistence type="predicted"/>
<evidence type="ECO:0000259" key="3">
    <source>
        <dbReference type="PROSITE" id="PS51087"/>
    </source>
</evidence>
<dbReference type="Pfam" id="PF04379">
    <property type="entry name" value="DUF525"/>
    <property type="match status" value="1"/>
</dbReference>
<evidence type="ECO:0000313" key="4">
    <source>
        <dbReference type="EMBL" id="CAH9107030.1"/>
    </source>
</evidence>
<dbReference type="InterPro" id="IPR007474">
    <property type="entry name" value="ApaG_domain"/>
</dbReference>
<dbReference type="OrthoDB" id="912513at2759"/>
<accession>A0A9P0ZNW3</accession>
<keyword evidence="2" id="KW-0833">Ubl conjugation pathway</keyword>
<dbReference type="InterPro" id="IPR036767">
    <property type="entry name" value="ApaG_sf"/>
</dbReference>
<sequence>MELERAGGLAIHIILSKLEPENVATMACVNRRFRNWVFEDDSLWSKFCSEELGLSSPQDPLGNPTSSFRVSYQTWREDFNMYPWSLVIRANRCWSRIRGWIEVNLPEVLPTLRKGASEDQIKHLEECLKVKLPLPTRVLYRLCDGQETSKVVNESTNGHINLLGLIGGYSFYGHLVNVSLFPLCKVITESKDNTRYLGNGNRLKSLSYIAVASSTVGVEKAFYLKCSTGQLYVGAWNSYTDGEMFPCVPHSLLGSVHDKMCSQQQDAMLLWLEEYGRLLENGIVKVRTEGNIRSISLYPEQPPLCSETVTNGVKVRASAVFVPESCSLHHDSEKYTFAYSIRMSLSPKGCNIDGMKFSSCQLYKRHWIIRANDDITHDVSGEAVVGKYPLLLPGEEEFVYESCTTLSSSSGSIEGHFTFVPGRLAEPEGTPFEVEVARFPLQLPDYIF</sequence>
<name>A0A9P0ZNW3_CUSEU</name>
<dbReference type="PROSITE" id="PS51087">
    <property type="entry name" value="APAG"/>
    <property type="match status" value="1"/>
</dbReference>
<dbReference type="Gene3D" id="1.20.1280.50">
    <property type="match status" value="1"/>
</dbReference>
<dbReference type="Proteomes" id="UP001152484">
    <property type="component" value="Unassembled WGS sequence"/>
</dbReference>
<dbReference type="AlphaFoldDB" id="A0A9P0ZNW3"/>
<feature type="domain" description="ApaG" evidence="3">
    <location>
        <begin position="307"/>
        <end position="448"/>
    </location>
</feature>